<dbReference type="Pfam" id="PF12568">
    <property type="entry name" value="PanZ"/>
    <property type="match status" value="1"/>
</dbReference>
<feature type="binding site" evidence="1">
    <location>
        <begin position="74"/>
        <end position="81"/>
    </location>
    <ligand>
        <name>CoA</name>
        <dbReference type="ChEBI" id="CHEBI:57287"/>
    </ligand>
</feature>
<feature type="domain" description="N-acetyltransferase" evidence="2">
    <location>
        <begin position="6"/>
        <end position="134"/>
    </location>
</feature>
<dbReference type="InterPro" id="IPR000182">
    <property type="entry name" value="GNAT_dom"/>
</dbReference>
<evidence type="ECO:0000313" key="4">
    <source>
        <dbReference type="Proteomes" id="UP000696184"/>
    </source>
</evidence>
<dbReference type="RefSeq" id="WP_198688018.1">
    <property type="nucleotide sequence ID" value="NZ_CAWPUD010000038.1"/>
</dbReference>
<organism evidence="3 4">
    <name type="scientific">Xenorhabdus lircayensis</name>
    <dbReference type="NCBI Taxonomy" id="2763499"/>
    <lineage>
        <taxon>Bacteria</taxon>
        <taxon>Pseudomonadati</taxon>
        <taxon>Pseudomonadota</taxon>
        <taxon>Gammaproteobacteria</taxon>
        <taxon>Enterobacterales</taxon>
        <taxon>Morganellaceae</taxon>
        <taxon>Xenorhabdus</taxon>
    </lineage>
</organism>
<dbReference type="SUPFAM" id="SSF55729">
    <property type="entry name" value="Acyl-CoA N-acyltransferases (Nat)"/>
    <property type="match status" value="1"/>
</dbReference>
<protein>
    <recommendedName>
        <fullName evidence="1">PanD regulatory factor</fullName>
    </recommendedName>
</protein>
<accession>A0ABS0U003</accession>
<evidence type="ECO:0000313" key="3">
    <source>
        <dbReference type="EMBL" id="MBI6547210.1"/>
    </source>
</evidence>
<dbReference type="Proteomes" id="UP000696184">
    <property type="component" value="Unassembled WGS sequence"/>
</dbReference>
<sequence length="134" mass="15651">MKLTIIQITVLSPQDRIDLAKIWPEQDEQEWDVLPESDRKLFVAQFNGRLLAAVKVTINPSIGILEDFCVREITRRRGVGSYLLEQIKAAFSDIKRWEWSLNHFPEAHAPDLRGFMDANTFHYDARLNSYYLDL</sequence>
<dbReference type="InterPro" id="IPR016181">
    <property type="entry name" value="Acyl_CoA_acyltransferase"/>
</dbReference>
<dbReference type="HAMAP" id="MF_02018">
    <property type="entry name" value="PanZ_PanM"/>
    <property type="match status" value="1"/>
</dbReference>
<dbReference type="NCBIfam" id="NF033213">
    <property type="entry name" value="matur_PanM"/>
    <property type="match status" value="1"/>
</dbReference>
<dbReference type="CDD" id="cd04301">
    <property type="entry name" value="NAT_SF"/>
    <property type="match status" value="1"/>
</dbReference>
<comment type="caution">
    <text evidence="3">The sequence shown here is derived from an EMBL/GenBank/DDBJ whole genome shotgun (WGS) entry which is preliminary data.</text>
</comment>
<comment type="function">
    <text evidence="1">Controls both the activation and catalytic activity of PanD in a coenzyme A (CoA)-dependent fashion.</text>
</comment>
<dbReference type="PROSITE" id="PS51186">
    <property type="entry name" value="GNAT"/>
    <property type="match status" value="1"/>
</dbReference>
<dbReference type="Gene3D" id="3.40.630.30">
    <property type="match status" value="1"/>
</dbReference>
<feature type="binding site" evidence="1">
    <location>
        <begin position="68"/>
        <end position="70"/>
    </location>
    <ligand>
        <name>CoA</name>
        <dbReference type="ChEBI" id="CHEBI:57287"/>
    </ligand>
</feature>
<reference evidence="3 4" key="1">
    <citation type="submission" date="2020-08" db="EMBL/GenBank/DDBJ databases">
        <title>Description of Xenorhabdus lircayensis sp. nov., the symbiotic bacterium associated with the entomopathogenic nematode Steirnernema unicornum.</title>
        <authorList>
            <person name="Castaneda-Alvarez C."/>
            <person name="Prodan S."/>
            <person name="Zamorano A."/>
            <person name="San-Blas E."/>
            <person name="Aballay E."/>
        </authorList>
    </citation>
    <scope>NUCLEOTIDE SEQUENCE [LARGE SCALE GENOMIC DNA]</scope>
    <source>
        <strain evidence="3 4">VLS</strain>
    </source>
</reference>
<keyword evidence="4" id="KW-1185">Reference proteome</keyword>
<comment type="similarity">
    <text evidence="1">Belongs to the PanZ/PanM family.</text>
</comment>
<dbReference type="InterPro" id="IPR040448">
    <property type="entry name" value="PanZ_GNAT"/>
</dbReference>
<gene>
    <name evidence="3" type="primary">panM</name>
    <name evidence="1" type="synonym">panZ</name>
    <name evidence="3" type="ORF">H8A87_00155</name>
</gene>
<name>A0ABS0U003_9GAMM</name>
<evidence type="ECO:0000256" key="1">
    <source>
        <dbReference type="HAMAP-Rule" id="MF_02018"/>
    </source>
</evidence>
<dbReference type="EMBL" id="JACOII010000004">
    <property type="protein sequence ID" value="MBI6547210.1"/>
    <property type="molecule type" value="Genomic_DNA"/>
</dbReference>
<comment type="subunit">
    <text evidence="1">Interacts with PanD in the presence of CoA.</text>
</comment>
<proteinExistence type="inferred from homology"/>
<keyword evidence="1" id="KW-0566">Pantothenate biosynthesis</keyword>
<evidence type="ECO:0000259" key="2">
    <source>
        <dbReference type="PROSITE" id="PS51186"/>
    </source>
</evidence>
<dbReference type="InterPro" id="IPR032900">
    <property type="entry name" value="PanZ"/>
</dbReference>